<dbReference type="STRING" id="1810919.A0A3D8SJN1"/>
<accession>A0A3D8SJN1</accession>
<dbReference type="GO" id="GO:0046540">
    <property type="term" value="C:U4/U6 x U5 tri-snRNP complex"/>
    <property type="evidence" value="ECO:0007669"/>
    <property type="project" value="InterPro"/>
</dbReference>
<comment type="subcellular location">
    <subcellularLocation>
        <location evidence="2">Cytoplasm</location>
    </subcellularLocation>
    <subcellularLocation>
        <location evidence="1">Nucleus</location>
    </subcellularLocation>
</comment>
<dbReference type="InterPro" id="IPR004123">
    <property type="entry name" value="Dim1"/>
</dbReference>
<protein>
    <submittedName>
        <fullName evidence="11">Uncharacterized protein</fullName>
    </submittedName>
</protein>
<dbReference type="GO" id="GO:0005737">
    <property type="term" value="C:cytoplasm"/>
    <property type="evidence" value="ECO:0007669"/>
    <property type="project" value="UniProtKB-SubCell"/>
</dbReference>
<dbReference type="OrthoDB" id="829at2759"/>
<evidence type="ECO:0000256" key="6">
    <source>
        <dbReference type="ARBA" id="ARBA00022664"/>
    </source>
</evidence>
<dbReference type="SUPFAM" id="SSF52833">
    <property type="entry name" value="Thioredoxin-like"/>
    <property type="match status" value="1"/>
</dbReference>
<dbReference type="Gene3D" id="1.20.58.200">
    <property type="entry name" value="Translin, domain 2"/>
    <property type="match status" value="1"/>
</dbReference>
<evidence type="ECO:0000256" key="9">
    <source>
        <dbReference type="ARBA" id="ARBA00023187"/>
    </source>
</evidence>
<evidence type="ECO:0000256" key="5">
    <source>
        <dbReference type="ARBA" id="ARBA00022490"/>
    </source>
</evidence>
<organism evidence="11 12">
    <name type="scientific">Aspergillus mulundensis</name>
    <dbReference type="NCBI Taxonomy" id="1810919"/>
    <lineage>
        <taxon>Eukaryota</taxon>
        <taxon>Fungi</taxon>
        <taxon>Dikarya</taxon>
        <taxon>Ascomycota</taxon>
        <taxon>Pezizomycotina</taxon>
        <taxon>Eurotiomycetes</taxon>
        <taxon>Eurotiomycetidae</taxon>
        <taxon>Eurotiales</taxon>
        <taxon>Aspergillaceae</taxon>
        <taxon>Aspergillus</taxon>
        <taxon>Aspergillus subgen. Nidulantes</taxon>
    </lineage>
</organism>
<keyword evidence="6" id="KW-0507">mRNA processing</keyword>
<dbReference type="CDD" id="cd02954">
    <property type="entry name" value="DIM1"/>
    <property type="match status" value="1"/>
</dbReference>
<dbReference type="Pfam" id="PF01997">
    <property type="entry name" value="Translin"/>
    <property type="match status" value="1"/>
</dbReference>
<dbReference type="GO" id="GO:0000398">
    <property type="term" value="P:mRNA splicing, via spliceosome"/>
    <property type="evidence" value="ECO:0007669"/>
    <property type="project" value="InterPro"/>
</dbReference>
<comment type="similarity">
    <text evidence="3">Belongs to the translin family.</text>
</comment>
<dbReference type="InterPro" id="IPR033956">
    <property type="entry name" value="Translin"/>
</dbReference>
<evidence type="ECO:0000256" key="2">
    <source>
        <dbReference type="ARBA" id="ARBA00004496"/>
    </source>
</evidence>
<gene>
    <name evidence="11" type="ORF">DSM5745_03155</name>
</gene>
<sequence length="474" mass="53989">MGSVVLPHLRTAWHVDQAILSEEDRLVVIRFGRDHDVDCMRQDEVLFKLAERVKNFAVIYLCDIDEVPEFNTMYELFDPMTIMFFFRNKHIMCDFGTGNNNKLNWVLEDKQELIDIIETIYKGARKGRGLVVSPKAIIWVIVLTCSLNTNRARFTRRWQGLLLLRVVAKSSNTLAQYGLRAPRPVVIATRPVALVRVRPPSGTRAPQPRWIFFIDINTAAAATNIQNKLLPQIEPLHTNKMIDRAIFESLQTKIDEEAAVRDELRDIVQSLSRKGCSTQAALSRAHSTPAAQLQPVLEDSTKEILAQKEEILRLKSVADKHSFYKYNGVWSRDLQDLVASIELCAWLGGFQEYKGSESASFLTMEEVGKLLEIPVNLIEEDKFHLTLEEYLLGMISMIEELARLAVNAVTLGDYGRPAVIGSFIKELFNGFQLLNLKNDILRKRSDTIKYNVKKVEDVVYDLSLRNLIPKGQDA</sequence>
<keyword evidence="7" id="KW-0694">RNA-binding</keyword>
<evidence type="ECO:0000256" key="4">
    <source>
        <dbReference type="ARBA" id="ARBA00008241"/>
    </source>
</evidence>
<dbReference type="InterPro" id="IPR016069">
    <property type="entry name" value="Translin_C"/>
</dbReference>
<dbReference type="GeneID" id="38113525"/>
<dbReference type="GO" id="GO:0003697">
    <property type="term" value="F:single-stranded DNA binding"/>
    <property type="evidence" value="ECO:0007669"/>
    <property type="project" value="InterPro"/>
</dbReference>
<dbReference type="GO" id="GO:0005682">
    <property type="term" value="C:U5 snRNP"/>
    <property type="evidence" value="ECO:0007669"/>
    <property type="project" value="TreeGrafter"/>
</dbReference>
<dbReference type="Gene3D" id="3.40.30.10">
    <property type="entry name" value="Glutaredoxin"/>
    <property type="match status" value="1"/>
</dbReference>
<dbReference type="Pfam" id="PF02966">
    <property type="entry name" value="DIM1"/>
    <property type="match status" value="1"/>
</dbReference>
<evidence type="ECO:0000256" key="3">
    <source>
        <dbReference type="ARBA" id="ARBA00005902"/>
    </source>
</evidence>
<dbReference type="GO" id="GO:0003723">
    <property type="term" value="F:RNA binding"/>
    <property type="evidence" value="ECO:0007669"/>
    <property type="project" value="UniProtKB-KW"/>
</dbReference>
<dbReference type="EMBL" id="PVWQ01000003">
    <property type="protein sequence ID" value="RDW86513.1"/>
    <property type="molecule type" value="Genomic_DNA"/>
</dbReference>
<dbReference type="CDD" id="cd14819">
    <property type="entry name" value="Translin"/>
    <property type="match status" value="1"/>
</dbReference>
<evidence type="ECO:0000256" key="10">
    <source>
        <dbReference type="ARBA" id="ARBA00023242"/>
    </source>
</evidence>
<proteinExistence type="inferred from homology"/>
<evidence type="ECO:0000256" key="8">
    <source>
        <dbReference type="ARBA" id="ARBA00023125"/>
    </source>
</evidence>
<name>A0A3D8SJN1_9EURO</name>
<dbReference type="RefSeq" id="XP_026606037.1">
    <property type="nucleotide sequence ID" value="XM_026745171.1"/>
</dbReference>
<dbReference type="SUPFAM" id="SSF74784">
    <property type="entry name" value="Translin"/>
    <property type="match status" value="1"/>
</dbReference>
<dbReference type="SMART" id="SM01410">
    <property type="entry name" value="DIM1"/>
    <property type="match status" value="1"/>
</dbReference>
<keyword evidence="12" id="KW-1185">Reference proteome</keyword>
<dbReference type="FunFam" id="3.40.30.10:FF:000004">
    <property type="entry name" value="Spliceosomal protein DIB1"/>
    <property type="match status" value="1"/>
</dbReference>
<evidence type="ECO:0000313" key="11">
    <source>
        <dbReference type="EMBL" id="RDW86513.1"/>
    </source>
</evidence>
<keyword evidence="8" id="KW-0238">DNA-binding</keyword>
<keyword evidence="5" id="KW-0963">Cytoplasm</keyword>
<keyword evidence="10" id="KW-0539">Nucleus</keyword>
<dbReference type="InterPro" id="IPR002848">
    <property type="entry name" value="Translin_fam"/>
</dbReference>
<dbReference type="GO" id="GO:0043565">
    <property type="term" value="F:sequence-specific DNA binding"/>
    <property type="evidence" value="ECO:0007669"/>
    <property type="project" value="InterPro"/>
</dbReference>
<comment type="similarity">
    <text evidence="4">Belongs to the DIM1 family.</text>
</comment>
<comment type="caution">
    <text evidence="11">The sequence shown here is derived from an EMBL/GenBank/DDBJ whole genome shotgun (WGS) entry which is preliminary data.</text>
</comment>
<keyword evidence="9" id="KW-0508">mRNA splicing</keyword>
<dbReference type="GO" id="GO:0005681">
    <property type="term" value="C:spliceosomal complex"/>
    <property type="evidence" value="ECO:0007669"/>
    <property type="project" value="TreeGrafter"/>
</dbReference>
<dbReference type="InterPro" id="IPR036081">
    <property type="entry name" value="Translin_sf"/>
</dbReference>
<evidence type="ECO:0000256" key="1">
    <source>
        <dbReference type="ARBA" id="ARBA00004123"/>
    </source>
</evidence>
<evidence type="ECO:0000313" key="12">
    <source>
        <dbReference type="Proteomes" id="UP000256690"/>
    </source>
</evidence>
<dbReference type="Gene3D" id="1.20.58.190">
    <property type="entry name" value="Translin, domain 1"/>
    <property type="match status" value="1"/>
</dbReference>
<dbReference type="AlphaFoldDB" id="A0A3D8SJN1"/>
<dbReference type="Proteomes" id="UP000256690">
    <property type="component" value="Unassembled WGS sequence"/>
</dbReference>
<dbReference type="FunFam" id="1.20.58.200:FF:000002">
    <property type="entry name" value="Putative translin"/>
    <property type="match status" value="1"/>
</dbReference>
<dbReference type="PANTHER" id="PTHR12052:SF5">
    <property type="entry name" value="THIOREDOXIN-LIKE PROTEIN 4A"/>
    <property type="match status" value="1"/>
</dbReference>
<reference evidence="11 12" key="1">
    <citation type="journal article" date="2018" name="IMA Fungus">
        <title>IMA Genome-F 9: Draft genome sequence of Annulohypoxylon stygium, Aspergillus mulundensis, Berkeleyomyces basicola (syn. Thielaviopsis basicola), Ceratocystis smalleyi, two Cercospora beticola strains, Coleophoma cylindrospora, Fusarium fracticaudum, Phialophora cf. hyalina, and Morchella septimelata.</title>
        <authorList>
            <person name="Wingfield B.D."/>
            <person name="Bills G.F."/>
            <person name="Dong Y."/>
            <person name="Huang W."/>
            <person name="Nel W.J."/>
            <person name="Swalarsk-Parry B.S."/>
            <person name="Vaghefi N."/>
            <person name="Wilken P.M."/>
            <person name="An Z."/>
            <person name="de Beer Z.W."/>
            <person name="De Vos L."/>
            <person name="Chen L."/>
            <person name="Duong T.A."/>
            <person name="Gao Y."/>
            <person name="Hammerbacher A."/>
            <person name="Kikkert J.R."/>
            <person name="Li Y."/>
            <person name="Li H."/>
            <person name="Li K."/>
            <person name="Li Q."/>
            <person name="Liu X."/>
            <person name="Ma X."/>
            <person name="Naidoo K."/>
            <person name="Pethybridge S.J."/>
            <person name="Sun J."/>
            <person name="Steenkamp E.T."/>
            <person name="van der Nest M.A."/>
            <person name="van Wyk S."/>
            <person name="Wingfield M.J."/>
            <person name="Xiong C."/>
            <person name="Yue Q."/>
            <person name="Zhang X."/>
        </authorList>
    </citation>
    <scope>NUCLEOTIDE SEQUENCE [LARGE SCALE GENOMIC DNA]</scope>
    <source>
        <strain evidence="11 12">DSM 5745</strain>
    </source>
</reference>
<dbReference type="InterPro" id="IPR016068">
    <property type="entry name" value="Translin_N"/>
</dbReference>
<dbReference type="PANTHER" id="PTHR12052">
    <property type="entry name" value="THIOREDOXIN-LIKE PROTEN 4A, 4B"/>
    <property type="match status" value="1"/>
</dbReference>
<dbReference type="InterPro" id="IPR036249">
    <property type="entry name" value="Thioredoxin-like_sf"/>
</dbReference>
<evidence type="ECO:0000256" key="7">
    <source>
        <dbReference type="ARBA" id="ARBA00022884"/>
    </source>
</evidence>